<evidence type="ECO:0000256" key="1">
    <source>
        <dbReference type="SAM" id="SignalP"/>
    </source>
</evidence>
<keyword evidence="3" id="KW-1185">Reference proteome</keyword>
<gene>
    <name evidence="2" type="ORF">CVO96_06140</name>
</gene>
<comment type="caution">
    <text evidence="2">The sequence shown here is derived from an EMBL/GenBank/DDBJ whole genome shotgun (WGS) entry which is preliminary data.</text>
</comment>
<sequence>MPRLAQFRPAQSRPALSALSIALLIAGAAQAGGAGAPVAGAGQIQAATPAAVAAGLREAGLKVTMNPTEPDADPSMTVVSGSYELQVWLSDCKAGSCARVTASTSWDYSDKEDDLDTDLANEWNSNYYTQAYIYEGSYYLDSTMPLRGGYTRAALKAWMADYLSDVKDFEGELP</sequence>
<accession>A0A2K3UWW3</accession>
<dbReference type="EMBL" id="PPPD01000001">
    <property type="protein sequence ID" value="PNY81011.1"/>
    <property type="molecule type" value="Genomic_DNA"/>
</dbReference>
<keyword evidence="1" id="KW-0732">Signal</keyword>
<dbReference type="InterPro" id="IPR019660">
    <property type="entry name" value="Put_sensory_transdc_reg_YbjN"/>
</dbReference>
<dbReference type="OrthoDB" id="69924at2"/>
<dbReference type="Proteomes" id="UP000236379">
    <property type="component" value="Unassembled WGS sequence"/>
</dbReference>
<dbReference type="RefSeq" id="WP_103311454.1">
    <property type="nucleotide sequence ID" value="NZ_PPPD01000001.1"/>
</dbReference>
<reference evidence="2 3" key="1">
    <citation type="submission" date="2018-01" db="EMBL/GenBank/DDBJ databases">
        <title>Deinococcus koreensis sp. nov., a radiation-resistant bacterium isolated from river water.</title>
        <authorList>
            <person name="Choi A."/>
        </authorList>
    </citation>
    <scope>NUCLEOTIDE SEQUENCE [LARGE SCALE GENOMIC DNA]</scope>
    <source>
        <strain evidence="2 3">SJW1-2</strain>
    </source>
</reference>
<evidence type="ECO:0000313" key="2">
    <source>
        <dbReference type="EMBL" id="PNY81011.1"/>
    </source>
</evidence>
<dbReference type="AlphaFoldDB" id="A0A2K3UWW3"/>
<evidence type="ECO:0000313" key="3">
    <source>
        <dbReference type="Proteomes" id="UP000236379"/>
    </source>
</evidence>
<dbReference type="Pfam" id="PF10722">
    <property type="entry name" value="YbjN"/>
    <property type="match status" value="1"/>
</dbReference>
<protein>
    <recommendedName>
        <fullName evidence="4">YbjN domain-containing protein</fullName>
    </recommendedName>
</protein>
<name>A0A2K3UWW3_9DEIO</name>
<evidence type="ECO:0008006" key="4">
    <source>
        <dbReference type="Google" id="ProtNLM"/>
    </source>
</evidence>
<proteinExistence type="predicted"/>
<feature type="chain" id="PRO_5014378572" description="YbjN domain-containing protein" evidence="1">
    <location>
        <begin position="32"/>
        <end position="174"/>
    </location>
</feature>
<organism evidence="2 3">
    <name type="scientific">Deinococcus koreensis</name>
    <dbReference type="NCBI Taxonomy" id="2054903"/>
    <lineage>
        <taxon>Bacteria</taxon>
        <taxon>Thermotogati</taxon>
        <taxon>Deinococcota</taxon>
        <taxon>Deinococci</taxon>
        <taxon>Deinococcales</taxon>
        <taxon>Deinococcaceae</taxon>
        <taxon>Deinococcus</taxon>
    </lineage>
</organism>
<feature type="signal peptide" evidence="1">
    <location>
        <begin position="1"/>
        <end position="31"/>
    </location>
</feature>